<dbReference type="PANTHER" id="PTHR37477:SF1">
    <property type="entry name" value="COBALT-PRECORRIN-5A HYDROLASE"/>
    <property type="match status" value="1"/>
</dbReference>
<dbReference type="InterPro" id="IPR002750">
    <property type="entry name" value="CobE/GbiG_C"/>
</dbReference>
<feature type="domain" description="Cobalamin biosynthesis central region" evidence="3">
    <location>
        <begin position="144"/>
        <end position="220"/>
    </location>
</feature>
<dbReference type="InterPro" id="IPR021744">
    <property type="entry name" value="CbiG_N"/>
</dbReference>
<dbReference type="SUPFAM" id="SSF159664">
    <property type="entry name" value="CobE/GbiG C-terminal domain-like"/>
    <property type="match status" value="1"/>
</dbReference>
<feature type="domain" description="CobE/GbiG C-terminal" evidence="1">
    <location>
        <begin position="231"/>
        <end position="346"/>
    </location>
</feature>
<dbReference type="Pfam" id="PF11761">
    <property type="entry name" value="CbiG_mid"/>
    <property type="match status" value="1"/>
</dbReference>
<dbReference type="InterPro" id="IPR052553">
    <property type="entry name" value="CbiG_hydrolase"/>
</dbReference>
<dbReference type="GO" id="GO:0009236">
    <property type="term" value="P:cobalamin biosynthetic process"/>
    <property type="evidence" value="ECO:0007669"/>
    <property type="project" value="InterPro"/>
</dbReference>
<evidence type="ECO:0000313" key="5">
    <source>
        <dbReference type="Proteomes" id="UP000195918"/>
    </source>
</evidence>
<organism evidence="4 5">
    <name type="scientific">Vagococcus fluvialis bH819</name>
    <dbReference type="NCBI Taxonomy" id="1255619"/>
    <lineage>
        <taxon>Bacteria</taxon>
        <taxon>Bacillati</taxon>
        <taxon>Bacillota</taxon>
        <taxon>Bacilli</taxon>
        <taxon>Lactobacillales</taxon>
        <taxon>Enterococcaceae</taxon>
        <taxon>Vagococcus</taxon>
    </lineage>
</organism>
<dbReference type="SUPFAM" id="SSF159672">
    <property type="entry name" value="CbiG N-terminal domain-like"/>
    <property type="match status" value="1"/>
</dbReference>
<dbReference type="InterPro" id="IPR036518">
    <property type="entry name" value="CobE/GbiG_C_sf"/>
</dbReference>
<protein>
    <submittedName>
        <fullName evidence="4">Cobalamin biosynthesis protein CbiG</fullName>
    </submittedName>
</protein>
<sequence>MTGSIAILTLTKTSYQLGKKLKKCLAENEVEVVHLYGLEKYVEEKKEEYQNHQFKSGFSEIFNSYDHLVCIMATGIVVRHLAPLIQDKQKDPAVIVMDEKSQFVISLLSGHVGGGNALTREIAELMEAQAVITTATDVQNVTAIDSLSQSINGWYPDFKETTKKMNSLLAAHKKVALLDEENIVSDTRGLTVINNLANDVIKQYEATIVVSFRQLANLPRACYQVVPRQFVLGMGAKKNTPLSVIEKEFEIFCGLHDIHSRSIKKIVSIDLKKEEPGIIAFANQLEVPFETFKKEELEASSLKYPQSDFVKSIVGIGNVALSAADFATNGKVMTDRYGHNGVTFALGKD</sequence>
<reference evidence="5" key="1">
    <citation type="submission" date="2017-02" db="EMBL/GenBank/DDBJ databases">
        <authorList>
            <person name="Dridi B."/>
        </authorList>
    </citation>
    <scope>NUCLEOTIDE SEQUENCE [LARGE SCALE GENOMIC DNA]</scope>
    <source>
        <strain evidence="5">bH819</strain>
    </source>
</reference>
<evidence type="ECO:0000259" key="3">
    <source>
        <dbReference type="Pfam" id="PF11761"/>
    </source>
</evidence>
<dbReference type="Gene3D" id="3.40.50.11220">
    <property type="match status" value="1"/>
</dbReference>
<dbReference type="AlphaFoldDB" id="A0A1X6WPN1"/>
<dbReference type="Gene3D" id="3.30.420.180">
    <property type="entry name" value="CobE/GbiG C-terminal domain"/>
    <property type="match status" value="1"/>
</dbReference>
<dbReference type="Pfam" id="PF11760">
    <property type="entry name" value="CbiG_N"/>
    <property type="match status" value="1"/>
</dbReference>
<dbReference type="EMBL" id="FWFD01000013">
    <property type="protein sequence ID" value="SLM86230.1"/>
    <property type="molecule type" value="Genomic_DNA"/>
</dbReference>
<feature type="domain" description="Cobalamin synthesis G N-terminal" evidence="2">
    <location>
        <begin position="58"/>
        <end position="137"/>
    </location>
</feature>
<dbReference type="PANTHER" id="PTHR37477">
    <property type="entry name" value="COBALT-PRECORRIN-5A HYDROLASE"/>
    <property type="match status" value="1"/>
</dbReference>
<name>A0A1X6WPN1_9ENTE</name>
<evidence type="ECO:0000313" key="4">
    <source>
        <dbReference type="EMBL" id="SLM86230.1"/>
    </source>
</evidence>
<keyword evidence="5" id="KW-1185">Reference proteome</keyword>
<dbReference type="Proteomes" id="UP000195918">
    <property type="component" value="Unassembled WGS sequence"/>
</dbReference>
<gene>
    <name evidence="4" type="ORF">FM121_09080</name>
</gene>
<dbReference type="OrthoDB" id="9781023at2"/>
<evidence type="ECO:0000259" key="1">
    <source>
        <dbReference type="Pfam" id="PF01890"/>
    </source>
</evidence>
<dbReference type="RefSeq" id="WP_086951852.1">
    <property type="nucleotide sequence ID" value="NZ_FWFD01000013.1"/>
</dbReference>
<accession>A0A1X6WPN1</accession>
<evidence type="ECO:0000259" key="2">
    <source>
        <dbReference type="Pfam" id="PF11760"/>
    </source>
</evidence>
<dbReference type="InterPro" id="IPR021745">
    <property type="entry name" value="CbiG_mid"/>
</dbReference>
<proteinExistence type="predicted"/>
<dbReference type="Pfam" id="PF01890">
    <property type="entry name" value="CbiG_C"/>
    <property type="match status" value="1"/>
</dbReference>
<dbReference type="InterPro" id="IPR038029">
    <property type="entry name" value="GbiG_N_sf"/>
</dbReference>